<organism evidence="2 3">
    <name type="scientific">Lacipirellula parvula</name>
    <dbReference type="NCBI Taxonomy" id="2650471"/>
    <lineage>
        <taxon>Bacteria</taxon>
        <taxon>Pseudomonadati</taxon>
        <taxon>Planctomycetota</taxon>
        <taxon>Planctomycetia</taxon>
        <taxon>Pirellulales</taxon>
        <taxon>Lacipirellulaceae</taxon>
        <taxon>Lacipirellula</taxon>
    </lineage>
</organism>
<proteinExistence type="predicted"/>
<dbReference type="EMBL" id="AP021861">
    <property type="protein sequence ID" value="BBO30861.1"/>
    <property type="molecule type" value="Genomic_DNA"/>
</dbReference>
<dbReference type="Gene3D" id="1.25.40.10">
    <property type="entry name" value="Tetratricopeptide repeat domain"/>
    <property type="match status" value="1"/>
</dbReference>
<dbReference type="Proteomes" id="UP000326837">
    <property type="component" value="Chromosome"/>
</dbReference>
<sequence length="554" mass="58367">MRAGAGSTPALSQGWAYMIEGDLQRVRRWPRQACALALLATIGCGDAGAERAERSNAASSGAFARTPRQAEIAWARPLLPPTADAVEPAGMMSLPNEPRLQTPAEPELTPLPTIEAEEAEQIAAAPNATAELDAVEMPTAGPTLLPPQPLEAGFTEWHDASGATPLDASTPADESTEASLVATEPLTDYDILPTPDAASTEASLALPPRLSDTTSTLGGSLSQEAEELLADAGPTVTGHMTGAMVSEQALAKIRRGYKLAQRGAYFAAREQFLEVLRMIAEAKDQKRGLSRRSVALANGLRALEEAADFTPRGPGIDNRLDFAVIIASHRTPVAKSGAGDLMPQQLADLYYRYAQLQLGASVAGEPAGSMALHALGKLYSQIGRAEPGRIVQVERRAFSLQQAALLAREDNHLAAHELGVLLAEAGHYVDSEYILAQVAAREPHPVVYRNLARIQRKLGREDLATLSDSQAHQLAAQGMSSVSGVQWVDPQTLARTGDPLAPTALAPTAPAPQVAAGPPIPQPRPAATATSQAPAPAPSEPVHNITRLPGGYFR</sequence>
<keyword evidence="3" id="KW-1185">Reference proteome</keyword>
<dbReference type="InterPro" id="IPR011990">
    <property type="entry name" value="TPR-like_helical_dom_sf"/>
</dbReference>
<feature type="compositionally biased region" description="Low complexity" evidence="1">
    <location>
        <begin position="525"/>
        <end position="534"/>
    </location>
</feature>
<dbReference type="AlphaFoldDB" id="A0A5K7X7Z0"/>
<evidence type="ECO:0000256" key="1">
    <source>
        <dbReference type="SAM" id="MobiDB-lite"/>
    </source>
</evidence>
<evidence type="ECO:0000313" key="3">
    <source>
        <dbReference type="Proteomes" id="UP000326837"/>
    </source>
</evidence>
<accession>A0A5K7X7Z0</accession>
<feature type="compositionally biased region" description="Low complexity" evidence="1">
    <location>
        <begin position="499"/>
        <end position="517"/>
    </location>
</feature>
<evidence type="ECO:0000313" key="2">
    <source>
        <dbReference type="EMBL" id="BBO30861.1"/>
    </source>
</evidence>
<reference evidence="3" key="1">
    <citation type="submission" date="2019-10" db="EMBL/GenBank/DDBJ databases">
        <title>Lacipirellula parvula gen. nov., sp. nov., representing a lineage of planctomycetes widespread in freshwater anoxic habitats, and description of the family Lacipirellulaceae.</title>
        <authorList>
            <person name="Dedysh S.N."/>
            <person name="Kulichevskaya I.S."/>
            <person name="Beletsky A.V."/>
            <person name="Rakitin A.L."/>
            <person name="Mardanov A.V."/>
            <person name="Ivanova A.A."/>
            <person name="Saltykova V.X."/>
            <person name="Rijpstra W.I.C."/>
            <person name="Sinninghe Damste J.S."/>
            <person name="Ravin N.V."/>
        </authorList>
    </citation>
    <scope>NUCLEOTIDE SEQUENCE [LARGE SCALE GENOMIC DNA]</scope>
    <source>
        <strain evidence="3">PX69</strain>
    </source>
</reference>
<dbReference type="SUPFAM" id="SSF48452">
    <property type="entry name" value="TPR-like"/>
    <property type="match status" value="1"/>
</dbReference>
<feature type="region of interest" description="Disordered" evidence="1">
    <location>
        <begin position="494"/>
        <end position="554"/>
    </location>
</feature>
<gene>
    <name evidence="2" type="ORF">PLANPX_0473</name>
</gene>
<protein>
    <submittedName>
        <fullName evidence="2">Uncharacterized protein</fullName>
    </submittedName>
</protein>
<dbReference type="KEGG" id="lpav:PLANPX_0473"/>
<name>A0A5K7X7Z0_9BACT</name>